<dbReference type="Pfam" id="PF01546">
    <property type="entry name" value="Peptidase_M20"/>
    <property type="match status" value="1"/>
</dbReference>
<dbReference type="CDD" id="cd03886">
    <property type="entry name" value="M20_Acy1"/>
    <property type="match status" value="1"/>
</dbReference>
<dbReference type="PANTHER" id="PTHR11014:SF63">
    <property type="entry name" value="METALLOPEPTIDASE, PUTATIVE (AFU_ORTHOLOGUE AFUA_6G09600)-RELATED"/>
    <property type="match status" value="1"/>
</dbReference>
<dbReference type="InterPro" id="IPR017439">
    <property type="entry name" value="Amidohydrolase"/>
</dbReference>
<dbReference type="Pfam" id="PF07687">
    <property type="entry name" value="M20_dimer"/>
    <property type="match status" value="1"/>
</dbReference>
<reference evidence="2 3" key="1">
    <citation type="submission" date="2023-11" db="EMBL/GenBank/DDBJ databases">
        <title>Actinomadura monticuli sp. nov., isolated from volcanic ash.</title>
        <authorList>
            <person name="Lee S.D."/>
            <person name="Yang H."/>
            <person name="Kim I.S."/>
        </authorList>
    </citation>
    <scope>NUCLEOTIDE SEQUENCE [LARGE SCALE GENOMIC DNA]</scope>
    <source>
        <strain evidence="2 3">DSM 45346</strain>
    </source>
</reference>
<feature type="domain" description="Peptidase M20 dimerisation" evidence="1">
    <location>
        <begin position="190"/>
        <end position="278"/>
    </location>
</feature>
<dbReference type="SUPFAM" id="SSF55031">
    <property type="entry name" value="Bacterial exopeptidase dimerisation domain"/>
    <property type="match status" value="1"/>
</dbReference>
<dbReference type="InterPro" id="IPR002933">
    <property type="entry name" value="Peptidase_M20"/>
</dbReference>
<evidence type="ECO:0000313" key="3">
    <source>
        <dbReference type="Proteomes" id="UP001569904"/>
    </source>
</evidence>
<sequence length="397" mass="41708">MATRDDAADLRDELTELRRALHREPEVGLDLPRTQEKILAALDGLPLEITTGTGLSSVTAVLRGGRPGPAVLLRADMDALPVQEDTGLDYSSRIAGRMHACGHDLHVAGLVGAARLLAARRGELAGDVVLMFQPGEEGMGGAKIMIEEGVLDAAGERVAAAYALHVFSTLLPQGMVVSRPGPMMAAMDEATVTIRGRGGHGSSPHAAKDPVPALGEMITALQTMVTRDLDVFDPAVVTVGSVHAGTAANVIPETAELKATIRSFSEDAHRKVRAGFERVVLGIAAAHGVTVDLDYDEQYPVTVNTPDEAEFALGTARDLFGGDRVFEVPRPVAGSEDFSFVLQRVPGAFVGLGACPPDRDLATAPMNHSPQAAYDDAVLPDAAALLTELAVRRLGES</sequence>
<protein>
    <submittedName>
        <fullName evidence="2">M20 family metallopeptidase</fullName>
    </submittedName>
</protein>
<keyword evidence="3" id="KW-1185">Reference proteome</keyword>
<name>A0ABV4QXV6_9ACTN</name>
<dbReference type="Gene3D" id="3.40.630.10">
    <property type="entry name" value="Zn peptidases"/>
    <property type="match status" value="1"/>
</dbReference>
<evidence type="ECO:0000313" key="2">
    <source>
        <dbReference type="EMBL" id="MFA1554782.1"/>
    </source>
</evidence>
<dbReference type="PANTHER" id="PTHR11014">
    <property type="entry name" value="PEPTIDASE M20 FAMILY MEMBER"/>
    <property type="match status" value="1"/>
</dbReference>
<comment type="caution">
    <text evidence="2">The sequence shown here is derived from an EMBL/GenBank/DDBJ whole genome shotgun (WGS) entry which is preliminary data.</text>
</comment>
<evidence type="ECO:0000259" key="1">
    <source>
        <dbReference type="Pfam" id="PF07687"/>
    </source>
</evidence>
<accession>A0ABV4QXV6</accession>
<dbReference type="Proteomes" id="UP001569904">
    <property type="component" value="Unassembled WGS sequence"/>
</dbReference>
<dbReference type="PIRSF" id="PIRSF005962">
    <property type="entry name" value="Pept_M20D_amidohydro"/>
    <property type="match status" value="1"/>
</dbReference>
<dbReference type="NCBIfam" id="TIGR01891">
    <property type="entry name" value="amidohydrolases"/>
    <property type="match status" value="1"/>
</dbReference>
<dbReference type="Gene3D" id="3.30.70.360">
    <property type="match status" value="1"/>
</dbReference>
<dbReference type="EMBL" id="JAXCEH010000007">
    <property type="protein sequence ID" value="MFA1554782.1"/>
    <property type="molecule type" value="Genomic_DNA"/>
</dbReference>
<proteinExistence type="predicted"/>
<dbReference type="InterPro" id="IPR011650">
    <property type="entry name" value="Peptidase_M20_dimer"/>
</dbReference>
<dbReference type="RefSeq" id="WP_371941342.1">
    <property type="nucleotide sequence ID" value="NZ_JAXCEH010000007.1"/>
</dbReference>
<gene>
    <name evidence="2" type="ORF">SM436_13910</name>
</gene>
<dbReference type="SUPFAM" id="SSF53187">
    <property type="entry name" value="Zn-dependent exopeptidases"/>
    <property type="match status" value="1"/>
</dbReference>
<dbReference type="InterPro" id="IPR036264">
    <property type="entry name" value="Bact_exopeptidase_dim_dom"/>
</dbReference>
<organism evidence="2 3">
    <name type="scientific">Actinomadura chokoriensis</name>
    <dbReference type="NCBI Taxonomy" id="454156"/>
    <lineage>
        <taxon>Bacteria</taxon>
        <taxon>Bacillati</taxon>
        <taxon>Actinomycetota</taxon>
        <taxon>Actinomycetes</taxon>
        <taxon>Streptosporangiales</taxon>
        <taxon>Thermomonosporaceae</taxon>
        <taxon>Actinomadura</taxon>
    </lineage>
</organism>